<evidence type="ECO:0000256" key="10">
    <source>
        <dbReference type="RuleBase" id="RU046427"/>
    </source>
</evidence>
<evidence type="ECO:0000256" key="6">
    <source>
        <dbReference type="ARBA" id="ARBA00023136"/>
    </source>
</evidence>
<dbReference type="PANTHER" id="PTHR24244:SF1">
    <property type="entry name" value="G-PROTEIN COUPLED RECEPTORS FAMILY 1 PROFILE DOMAIN-CONTAINING PROTEIN"/>
    <property type="match status" value="1"/>
</dbReference>
<dbReference type="InterPro" id="IPR027294">
    <property type="entry name" value="NPS_rcpt"/>
</dbReference>
<dbReference type="OrthoDB" id="5987909at2759"/>
<protein>
    <submittedName>
        <fullName evidence="13">NPSR1</fullName>
    </submittedName>
</protein>
<evidence type="ECO:0000256" key="8">
    <source>
        <dbReference type="ARBA" id="ARBA00023180"/>
    </source>
</evidence>
<keyword evidence="8 10" id="KW-0325">Glycoprotein</keyword>
<dbReference type="EMBL" id="CACVKT020008108">
    <property type="protein sequence ID" value="CAC5412846.1"/>
    <property type="molecule type" value="Genomic_DNA"/>
</dbReference>
<proteinExistence type="inferred from homology"/>
<sequence length="455" mass="51961">MYNKTGNFSDNSTSEYKAPLLAVHFVLFLLIIIGNLCVLSAIAISGQGRKTRMNFFIMHLAIADLSVGLFYVTAEIGLVASNYEWIAGATFCKLLHYMKELVIYASTYMLVSLSMDRFDAIARPMKFSRKAFRAKLLVCLSWMMAAMFSVPSLVLYDVRQHQEAWNQTMCTIHFRQDWMWQLYFTLVFFACFLIPGIIIAVCYTLIAVIIWKKSKAIEEGSDAMCSLRDGQDYNPSGCGVAGSVIHQAKIRTIKMTFMIVTVFIICWCPYFIISLLQVYQIIYNDTIEQKMIIVFFQMFAPLNSAINPIIYGVFSTRICGHLRQVPVINSVIERLQCCTFYRKRWSYRHSRSGSEYDQSNNGITTKTTDKGISKSKCITENDTIVTLLRSNSDKSQQHVSFTQPVTNGYPITHHSSANKLKGHRRHSGLPLVKRNITEEENILLKSLTSRLKKRP</sequence>
<keyword evidence="4 10" id="KW-1133">Transmembrane helix</keyword>
<feature type="transmembrane region" description="Helical" evidence="10">
    <location>
        <begin position="20"/>
        <end position="44"/>
    </location>
</feature>
<dbReference type="PRINTS" id="PR00896">
    <property type="entry name" value="VASOPRESSINR"/>
</dbReference>
<dbReference type="AlphaFoldDB" id="A0A6J8DYB5"/>
<feature type="region of interest" description="Disordered" evidence="11">
    <location>
        <begin position="404"/>
        <end position="425"/>
    </location>
</feature>
<keyword evidence="5 10" id="KW-0297">G-protein coupled receptor</keyword>
<organism evidence="13 14">
    <name type="scientific">Mytilus coruscus</name>
    <name type="common">Sea mussel</name>
    <dbReference type="NCBI Taxonomy" id="42192"/>
    <lineage>
        <taxon>Eukaryota</taxon>
        <taxon>Metazoa</taxon>
        <taxon>Spiralia</taxon>
        <taxon>Lophotrochozoa</taxon>
        <taxon>Mollusca</taxon>
        <taxon>Bivalvia</taxon>
        <taxon>Autobranchia</taxon>
        <taxon>Pteriomorphia</taxon>
        <taxon>Mytilida</taxon>
        <taxon>Mytiloidea</taxon>
        <taxon>Mytilidae</taxon>
        <taxon>Mytilinae</taxon>
        <taxon>Mytilus</taxon>
    </lineage>
</organism>
<comment type="similarity">
    <text evidence="10">Belongs to the G-protein coupled receptor 1 family. Vasopressin/oxytocin receptor subfamily.</text>
</comment>
<dbReference type="SUPFAM" id="SSF81321">
    <property type="entry name" value="Family A G protein-coupled receptor-like"/>
    <property type="match status" value="1"/>
</dbReference>
<feature type="transmembrane region" description="Helical" evidence="10">
    <location>
        <begin position="94"/>
        <end position="115"/>
    </location>
</feature>
<evidence type="ECO:0000256" key="4">
    <source>
        <dbReference type="ARBA" id="ARBA00022989"/>
    </source>
</evidence>
<feature type="transmembrane region" description="Helical" evidence="10">
    <location>
        <begin position="291"/>
        <end position="314"/>
    </location>
</feature>
<keyword evidence="2" id="KW-1003">Cell membrane</keyword>
<reference evidence="13 14" key="1">
    <citation type="submission" date="2020-06" db="EMBL/GenBank/DDBJ databases">
        <authorList>
            <person name="Li R."/>
            <person name="Bekaert M."/>
        </authorList>
    </citation>
    <scope>NUCLEOTIDE SEQUENCE [LARGE SCALE GENOMIC DNA]</scope>
    <source>
        <strain evidence="14">wild</strain>
    </source>
</reference>
<evidence type="ECO:0000256" key="5">
    <source>
        <dbReference type="ARBA" id="ARBA00023040"/>
    </source>
</evidence>
<dbReference type="GO" id="GO:0005886">
    <property type="term" value="C:plasma membrane"/>
    <property type="evidence" value="ECO:0007669"/>
    <property type="project" value="UniProtKB-SubCell"/>
</dbReference>
<dbReference type="PROSITE" id="PS50262">
    <property type="entry name" value="G_PROTEIN_RECEP_F1_2"/>
    <property type="match status" value="1"/>
</dbReference>
<evidence type="ECO:0000256" key="1">
    <source>
        <dbReference type="ARBA" id="ARBA00004651"/>
    </source>
</evidence>
<feature type="transmembrane region" description="Helical" evidence="10">
    <location>
        <begin position="257"/>
        <end position="279"/>
    </location>
</feature>
<dbReference type="GO" id="GO:0008188">
    <property type="term" value="F:neuropeptide receptor activity"/>
    <property type="evidence" value="ECO:0007669"/>
    <property type="project" value="InterPro"/>
</dbReference>
<dbReference type="PROSITE" id="PS00237">
    <property type="entry name" value="G_PROTEIN_RECEP_F1_1"/>
    <property type="match status" value="1"/>
</dbReference>
<evidence type="ECO:0000313" key="14">
    <source>
        <dbReference type="Proteomes" id="UP000507470"/>
    </source>
</evidence>
<evidence type="ECO:0000256" key="2">
    <source>
        <dbReference type="ARBA" id="ARBA00022475"/>
    </source>
</evidence>
<dbReference type="PRINTS" id="PR00237">
    <property type="entry name" value="GPCRRHODOPSN"/>
</dbReference>
<dbReference type="InterPro" id="IPR001817">
    <property type="entry name" value="Vasoprsn_rcpt"/>
</dbReference>
<dbReference type="InterPro" id="IPR017452">
    <property type="entry name" value="GPCR_Rhodpsn_7TM"/>
</dbReference>
<accession>A0A6J8DYB5</accession>
<dbReference type="InterPro" id="IPR000276">
    <property type="entry name" value="GPCR_Rhodpsn"/>
</dbReference>
<evidence type="ECO:0000256" key="3">
    <source>
        <dbReference type="ARBA" id="ARBA00022692"/>
    </source>
</evidence>
<dbReference type="GO" id="GO:0005000">
    <property type="term" value="F:vasopressin receptor activity"/>
    <property type="evidence" value="ECO:0007669"/>
    <property type="project" value="InterPro"/>
</dbReference>
<dbReference type="Proteomes" id="UP000507470">
    <property type="component" value="Unassembled WGS sequence"/>
</dbReference>
<keyword evidence="6 10" id="KW-0472">Membrane</keyword>
<gene>
    <name evidence="13" type="ORF">MCOR_45818</name>
</gene>
<feature type="transmembrane region" description="Helical" evidence="10">
    <location>
        <begin position="182"/>
        <end position="211"/>
    </location>
</feature>
<feature type="transmembrane region" description="Helical" evidence="10">
    <location>
        <begin position="136"/>
        <end position="156"/>
    </location>
</feature>
<dbReference type="PANTHER" id="PTHR24244">
    <property type="entry name" value="NEUROPEPTIDE S RECEPTOR"/>
    <property type="match status" value="1"/>
</dbReference>
<evidence type="ECO:0000256" key="11">
    <source>
        <dbReference type="SAM" id="MobiDB-lite"/>
    </source>
</evidence>
<evidence type="ECO:0000256" key="7">
    <source>
        <dbReference type="ARBA" id="ARBA00023170"/>
    </source>
</evidence>
<feature type="transmembrane region" description="Helical" evidence="10">
    <location>
        <begin position="56"/>
        <end position="74"/>
    </location>
</feature>
<keyword evidence="9 10" id="KW-0807">Transducer</keyword>
<keyword evidence="14" id="KW-1185">Reference proteome</keyword>
<evidence type="ECO:0000256" key="9">
    <source>
        <dbReference type="ARBA" id="ARBA00023224"/>
    </source>
</evidence>
<dbReference type="Gene3D" id="1.20.1070.10">
    <property type="entry name" value="Rhodopsin 7-helix transmembrane proteins"/>
    <property type="match status" value="1"/>
</dbReference>
<keyword evidence="3 10" id="KW-0812">Transmembrane</keyword>
<keyword evidence="7 10" id="KW-0675">Receptor</keyword>
<name>A0A6J8DYB5_MYTCO</name>
<evidence type="ECO:0000313" key="13">
    <source>
        <dbReference type="EMBL" id="CAC5412846.1"/>
    </source>
</evidence>
<comment type="subcellular location">
    <subcellularLocation>
        <location evidence="1 10">Cell membrane</location>
        <topology evidence="1 10">Multi-pass membrane protein</topology>
    </subcellularLocation>
</comment>
<dbReference type="Pfam" id="PF00001">
    <property type="entry name" value="7tm_1"/>
    <property type="match status" value="1"/>
</dbReference>
<evidence type="ECO:0000259" key="12">
    <source>
        <dbReference type="PROSITE" id="PS50262"/>
    </source>
</evidence>
<feature type="domain" description="G-protein coupled receptors family 1 profile" evidence="12">
    <location>
        <begin position="34"/>
        <end position="311"/>
    </location>
</feature>